<evidence type="ECO:0000313" key="2">
    <source>
        <dbReference type="Proteomes" id="UP001165652"/>
    </source>
</evidence>
<proteinExistence type="predicted"/>
<name>A0ABT5JDE4_RHOTP</name>
<dbReference type="InterPro" id="IPR034756">
    <property type="entry name" value="T2SSM_b"/>
</dbReference>
<dbReference type="Proteomes" id="UP001165652">
    <property type="component" value="Unassembled WGS sequence"/>
</dbReference>
<accession>A0ABT5JDE4</accession>
<protein>
    <submittedName>
        <fullName evidence="1">Type II secretion system protein GspM</fullName>
    </submittedName>
</protein>
<keyword evidence="2" id="KW-1185">Reference proteome</keyword>
<organism evidence="1 2">
    <name type="scientific">Rhodoplanes tepidamans</name>
    <name type="common">Rhodoplanes cryptolactis</name>
    <dbReference type="NCBI Taxonomy" id="200616"/>
    <lineage>
        <taxon>Bacteria</taxon>
        <taxon>Pseudomonadati</taxon>
        <taxon>Pseudomonadota</taxon>
        <taxon>Alphaproteobacteria</taxon>
        <taxon>Hyphomicrobiales</taxon>
        <taxon>Nitrobacteraceae</taxon>
        <taxon>Rhodoplanes</taxon>
    </lineage>
</organism>
<reference evidence="1" key="1">
    <citation type="journal article" date="2023" name="Microbiol Resour">
        <title>Genome Sequences of Rhodoplanes serenus and Two Thermotolerant Strains, Rhodoplanes tepidamans and 'Rhodoplanes cryptolactis,' Further Refine the Genus.</title>
        <authorList>
            <person name="Rayyan A.A."/>
            <person name="Kyndt J.A."/>
        </authorList>
    </citation>
    <scope>NUCLEOTIDE SEQUENCE</scope>
    <source>
        <strain evidence="1">DSM 9987</strain>
    </source>
</reference>
<dbReference type="Pfam" id="PF10741">
    <property type="entry name" value="T2SSM_b"/>
    <property type="match status" value="1"/>
</dbReference>
<dbReference type="EMBL" id="JAQQLI010000025">
    <property type="protein sequence ID" value="MDC7787294.1"/>
    <property type="molecule type" value="Genomic_DNA"/>
</dbReference>
<sequence length="194" mass="20122">MTPQPASVRTPVVPPRVPPGRAALAVLAYAAAVALLVQLAWGAVTDLVARQAAVAAAADILDRLEGRRSAPPASAGMPAGLRRGSPFLEGPTVTVAGAGLMQRVSEAVARFDGRILSSRVELQGTPLGAGFLGVTTNLEIGQADFQSLLYEIEAGLPFLFVDQLVAQAPATAAEAQDGRLRVLMTVYGQWQGAR</sequence>
<gene>
    <name evidence="1" type="primary">gspM</name>
    <name evidence="1" type="ORF">PQJ73_16510</name>
</gene>
<dbReference type="NCBIfam" id="NF040576">
    <property type="entry name" value="T2SS_GspM_XpsM"/>
    <property type="match status" value="1"/>
</dbReference>
<reference evidence="1" key="2">
    <citation type="submission" date="2023-02" db="EMBL/GenBank/DDBJ databases">
        <authorList>
            <person name="Rayyan A."/>
            <person name="Meyer T."/>
            <person name="Kyndt J.A."/>
        </authorList>
    </citation>
    <scope>NUCLEOTIDE SEQUENCE</scope>
    <source>
        <strain evidence="1">DSM 9987</strain>
    </source>
</reference>
<dbReference type="RefSeq" id="WP_272778132.1">
    <property type="nucleotide sequence ID" value="NZ_JAQQLI010000025.1"/>
</dbReference>
<comment type="caution">
    <text evidence="1">The sequence shown here is derived from an EMBL/GenBank/DDBJ whole genome shotgun (WGS) entry which is preliminary data.</text>
</comment>
<evidence type="ECO:0000313" key="1">
    <source>
        <dbReference type="EMBL" id="MDC7787294.1"/>
    </source>
</evidence>